<accession>A0A914LVU2</accession>
<evidence type="ECO:0000313" key="7">
    <source>
        <dbReference type="WBParaSite" id="Minc3s00949g19209"/>
    </source>
</evidence>
<feature type="transmembrane region" description="Helical" evidence="5">
    <location>
        <begin position="133"/>
        <end position="160"/>
    </location>
</feature>
<feature type="transmembrane region" description="Helical" evidence="5">
    <location>
        <begin position="371"/>
        <end position="392"/>
    </location>
</feature>
<evidence type="ECO:0000256" key="4">
    <source>
        <dbReference type="ARBA" id="ARBA00023136"/>
    </source>
</evidence>
<feature type="transmembrane region" description="Helical" evidence="5">
    <location>
        <begin position="21"/>
        <end position="41"/>
    </location>
</feature>
<dbReference type="WBParaSite" id="Minc3s00949g19209">
    <property type="protein sequence ID" value="Minc3s00949g19209"/>
    <property type="gene ID" value="Minc3s00949g19209"/>
</dbReference>
<keyword evidence="3 5" id="KW-1133">Transmembrane helix</keyword>
<evidence type="ECO:0000256" key="1">
    <source>
        <dbReference type="ARBA" id="ARBA00004141"/>
    </source>
</evidence>
<feature type="transmembrane region" description="Helical" evidence="5">
    <location>
        <begin position="92"/>
        <end position="113"/>
    </location>
</feature>
<protein>
    <submittedName>
        <fullName evidence="7">Sugar phosphate transporter domain-containing protein</fullName>
    </submittedName>
</protein>
<dbReference type="GO" id="GO:0016020">
    <property type="term" value="C:membrane"/>
    <property type="evidence" value="ECO:0007669"/>
    <property type="project" value="UniProtKB-SubCell"/>
</dbReference>
<feature type="transmembrane region" description="Helical" evidence="5">
    <location>
        <begin position="276"/>
        <end position="294"/>
    </location>
</feature>
<comment type="subcellular location">
    <subcellularLocation>
        <location evidence="1">Membrane</location>
        <topology evidence="1">Multi-pass membrane protein</topology>
    </subcellularLocation>
</comment>
<evidence type="ECO:0000313" key="6">
    <source>
        <dbReference type="Proteomes" id="UP000887563"/>
    </source>
</evidence>
<reference evidence="7" key="1">
    <citation type="submission" date="2022-11" db="UniProtKB">
        <authorList>
            <consortium name="WormBaseParasite"/>
        </authorList>
    </citation>
    <scope>IDENTIFICATION</scope>
</reference>
<organism evidence="6 7">
    <name type="scientific">Meloidogyne incognita</name>
    <name type="common">Southern root-knot nematode worm</name>
    <name type="synonym">Oxyuris incognita</name>
    <dbReference type="NCBI Taxonomy" id="6306"/>
    <lineage>
        <taxon>Eukaryota</taxon>
        <taxon>Metazoa</taxon>
        <taxon>Ecdysozoa</taxon>
        <taxon>Nematoda</taxon>
        <taxon>Chromadorea</taxon>
        <taxon>Rhabditida</taxon>
        <taxon>Tylenchina</taxon>
        <taxon>Tylenchomorpha</taxon>
        <taxon>Tylenchoidea</taxon>
        <taxon>Meloidogynidae</taxon>
        <taxon>Meloidogyninae</taxon>
        <taxon>Meloidogyne</taxon>
        <taxon>Meloidogyne incognita group</taxon>
    </lineage>
</organism>
<proteinExistence type="predicted"/>
<dbReference type="InterPro" id="IPR050186">
    <property type="entry name" value="TPT_transporter"/>
</dbReference>
<sequence>MSRLSTSQKQQYSTNNSNNTIFLRVLSAIFYAICSITVIFVNKILLTNYRFPSFLYVAFGQMLTTVVTLYLLKRIKFLSFPKMDVSIPEKIFPLPIFFAVNLIAGLGGTKIISLPMFTVLRRFSIFLTMLFEYFILGIIPTFGVKFSVFLMIIGSAIAAIGRSEMTKVPEIGTVGNRKWLKSRKSEISLNFSNFSEIGIPTDFWFDLSFDSLGYLLICFNNFATALNGVYMKKKLNSKAGKNGLLFYNSLFMLLPLIGFILLNNEETEKELGKNGLLFYNSLFMLLPLIGFILLNNEETEKLRIYIDQGYLTIPVLLFLLLSCIGGLLLNYSVVLCTSHNSALTTVCVGPIKNMFVTYIGMISSGDYIFTWNNFIGINISVFGSILYTYVTFRTNERIISRTDIASIKIKEGERETLL</sequence>
<evidence type="ECO:0000256" key="5">
    <source>
        <dbReference type="SAM" id="Phobius"/>
    </source>
</evidence>
<dbReference type="AlphaFoldDB" id="A0A914LVU2"/>
<feature type="transmembrane region" description="Helical" evidence="5">
    <location>
        <begin position="243"/>
        <end position="264"/>
    </location>
</feature>
<dbReference type="Proteomes" id="UP000887563">
    <property type="component" value="Unplaced"/>
</dbReference>
<keyword evidence="2 5" id="KW-0812">Transmembrane</keyword>
<keyword evidence="4 5" id="KW-0472">Membrane</keyword>
<name>A0A914LVU2_MELIC</name>
<feature type="transmembrane region" description="Helical" evidence="5">
    <location>
        <begin position="315"/>
        <end position="334"/>
    </location>
</feature>
<feature type="transmembrane region" description="Helical" evidence="5">
    <location>
        <begin position="211"/>
        <end position="231"/>
    </location>
</feature>
<evidence type="ECO:0000256" key="2">
    <source>
        <dbReference type="ARBA" id="ARBA00022692"/>
    </source>
</evidence>
<dbReference type="PANTHER" id="PTHR11132">
    <property type="entry name" value="SOLUTE CARRIER FAMILY 35"/>
    <property type="match status" value="1"/>
</dbReference>
<feature type="transmembrane region" description="Helical" evidence="5">
    <location>
        <begin position="53"/>
        <end position="72"/>
    </location>
</feature>
<keyword evidence="6" id="KW-1185">Reference proteome</keyword>
<evidence type="ECO:0000256" key="3">
    <source>
        <dbReference type="ARBA" id="ARBA00022989"/>
    </source>
</evidence>